<dbReference type="OrthoDB" id="337660at2759"/>
<dbReference type="CTD" id="8235062"/>
<dbReference type="AlphaFoldDB" id="E0VJW4"/>
<dbReference type="HOGENOM" id="CLU_027965_2_1_1"/>
<evidence type="ECO:0000313" key="4">
    <source>
        <dbReference type="Proteomes" id="UP000009046"/>
    </source>
</evidence>
<gene>
    <name evidence="3" type="primary">8235062</name>
    <name evidence="2" type="ORF">Phum_PHUM252210</name>
</gene>
<reference evidence="2" key="1">
    <citation type="submission" date="2007-04" db="EMBL/GenBank/DDBJ databases">
        <title>Annotation of Pediculus humanus corporis strain USDA.</title>
        <authorList>
            <person name="Kirkness E."/>
            <person name="Hannick L."/>
            <person name="Hass B."/>
            <person name="Bruggner R."/>
            <person name="Lawson D."/>
            <person name="Bidwell S."/>
            <person name="Joardar V."/>
            <person name="Caler E."/>
            <person name="Walenz B."/>
            <person name="Inman J."/>
            <person name="Schobel S."/>
            <person name="Galinsky K."/>
            <person name="Amedeo P."/>
            <person name="Strausberg R."/>
        </authorList>
    </citation>
    <scope>NUCLEOTIDE SEQUENCE</scope>
    <source>
        <strain evidence="2">USDA</strain>
    </source>
</reference>
<dbReference type="InParanoid" id="E0VJW4"/>
<dbReference type="SUPFAM" id="SSF53067">
    <property type="entry name" value="Actin-like ATPase domain"/>
    <property type="match status" value="2"/>
</dbReference>
<dbReference type="InterPro" id="IPR004000">
    <property type="entry name" value="Actin"/>
</dbReference>
<dbReference type="VEuPathDB" id="VectorBase:PHUM252210"/>
<dbReference type="RefSeq" id="XP_002426408.1">
    <property type="nucleotide sequence ID" value="XM_002426363.1"/>
</dbReference>
<dbReference type="KEGG" id="phu:Phum_PHUM252210"/>
<dbReference type="SMART" id="SM00268">
    <property type="entry name" value="ACTIN"/>
    <property type="match status" value="1"/>
</dbReference>
<accession>E0VJW4</accession>
<dbReference type="Gene3D" id="3.90.640.10">
    <property type="entry name" value="Actin, Chain A, domain 4"/>
    <property type="match status" value="1"/>
</dbReference>
<protein>
    <recommendedName>
        <fullName evidence="5">Actin-related protein 10</fullName>
    </recommendedName>
</protein>
<dbReference type="GeneID" id="8235062"/>
<dbReference type="EMBL" id="DS235231">
    <property type="protein sequence ID" value="EEB13670.1"/>
    <property type="molecule type" value="Genomic_DNA"/>
</dbReference>
<evidence type="ECO:0000313" key="2">
    <source>
        <dbReference type="EMBL" id="EEB13670.1"/>
    </source>
</evidence>
<dbReference type="InterPro" id="IPR043129">
    <property type="entry name" value="ATPase_NBD"/>
</dbReference>
<dbReference type="PANTHER" id="PTHR11937">
    <property type="entry name" value="ACTIN"/>
    <property type="match status" value="1"/>
</dbReference>
<name>E0VJW4_PEDHC</name>
<dbReference type="EnsemblMetazoa" id="PHUM252210-RA">
    <property type="protein sequence ID" value="PHUM252210-PA"/>
    <property type="gene ID" value="PHUM252210"/>
</dbReference>
<evidence type="ECO:0000256" key="1">
    <source>
        <dbReference type="RuleBase" id="RU000487"/>
    </source>
</evidence>
<sequence length="362" mass="41412">MDQTKFNFYDKIVSLEKKVVIVDIGYKYTKFGICGDPQPRCIIPTIIKDTQSGKSKNVFKYDTIEELYNNLVDFFYYLYFKRILLSPKDTKVIIVESLLTPIQVRETLAKVLFCHMQISYLLLVPSHMVALYTLAVSTGLVLDIGYKEACLIPVYEGYPVLHAYQSFPLGGLAVEKNIKRLLMEHYEKEMPSKLKLIENLTEKQLEDIKVRLCFVTTFERAQQILENKVLTPPPSVEYRINGTELLTIPGKVRETAFEVLFDLDADEISLPTMILNSLVECATDMRKSLSESILLIGGTASTLGIKSRMLAELKSLIKMPKYSKKLYVDDFKMHESPSHENYTAWLGGKNIKSRVKYQIGQI</sequence>
<dbReference type="STRING" id="121224.E0VJW4"/>
<dbReference type="Gene3D" id="3.30.420.40">
    <property type="match status" value="2"/>
</dbReference>
<evidence type="ECO:0008006" key="5">
    <source>
        <dbReference type="Google" id="ProtNLM"/>
    </source>
</evidence>
<proteinExistence type="inferred from homology"/>
<organism>
    <name type="scientific">Pediculus humanus subsp. corporis</name>
    <name type="common">Body louse</name>
    <dbReference type="NCBI Taxonomy" id="121224"/>
    <lineage>
        <taxon>Eukaryota</taxon>
        <taxon>Metazoa</taxon>
        <taxon>Ecdysozoa</taxon>
        <taxon>Arthropoda</taxon>
        <taxon>Hexapoda</taxon>
        <taxon>Insecta</taxon>
        <taxon>Pterygota</taxon>
        <taxon>Neoptera</taxon>
        <taxon>Paraneoptera</taxon>
        <taxon>Psocodea</taxon>
        <taxon>Troctomorpha</taxon>
        <taxon>Phthiraptera</taxon>
        <taxon>Anoplura</taxon>
        <taxon>Pediculidae</taxon>
        <taxon>Pediculus</taxon>
    </lineage>
</organism>
<keyword evidence="4" id="KW-1185">Reference proteome</keyword>
<dbReference type="Proteomes" id="UP000009046">
    <property type="component" value="Unassembled WGS sequence"/>
</dbReference>
<comment type="similarity">
    <text evidence="1">Belongs to the actin family.</text>
</comment>
<dbReference type="CDD" id="cd10207">
    <property type="entry name" value="ASKHA_NBD_Arp10"/>
    <property type="match status" value="1"/>
</dbReference>
<reference evidence="3" key="3">
    <citation type="submission" date="2020-05" db="UniProtKB">
        <authorList>
            <consortium name="EnsemblMetazoa"/>
        </authorList>
    </citation>
    <scope>IDENTIFICATION</scope>
    <source>
        <strain evidence="3">USDA</strain>
    </source>
</reference>
<evidence type="ECO:0000313" key="3">
    <source>
        <dbReference type="EnsemblMetazoa" id="PHUM252210-PA"/>
    </source>
</evidence>
<dbReference type="FunCoup" id="E0VJW4">
    <property type="interactions" value="950"/>
</dbReference>
<dbReference type="eggNOG" id="KOG0676">
    <property type="taxonomic scope" value="Eukaryota"/>
</dbReference>
<reference evidence="2" key="2">
    <citation type="submission" date="2007-04" db="EMBL/GenBank/DDBJ databases">
        <title>The genome of the human body louse.</title>
        <authorList>
            <consortium name="The Human Body Louse Genome Consortium"/>
            <person name="Kirkness E."/>
            <person name="Walenz B."/>
            <person name="Hass B."/>
            <person name="Bruggner R."/>
            <person name="Strausberg R."/>
        </authorList>
    </citation>
    <scope>NUCLEOTIDE SEQUENCE</scope>
    <source>
        <strain evidence="2">USDA</strain>
    </source>
</reference>
<dbReference type="Pfam" id="PF00022">
    <property type="entry name" value="Actin"/>
    <property type="match status" value="1"/>
</dbReference>
<dbReference type="EMBL" id="AAZO01002923">
    <property type="status" value="NOT_ANNOTATED_CDS"/>
    <property type="molecule type" value="Genomic_DNA"/>
</dbReference>
<dbReference type="OMA" id="WERDNDN"/>